<feature type="compositionally biased region" description="Low complexity" evidence="1">
    <location>
        <begin position="38"/>
        <end position="50"/>
    </location>
</feature>
<evidence type="ECO:0000313" key="3">
    <source>
        <dbReference type="Proteomes" id="UP001597024"/>
    </source>
</evidence>
<dbReference type="Proteomes" id="UP001597024">
    <property type="component" value="Unassembled WGS sequence"/>
</dbReference>
<protein>
    <submittedName>
        <fullName evidence="2">Uncharacterized protein</fullName>
    </submittedName>
</protein>
<keyword evidence="3" id="KW-1185">Reference proteome</keyword>
<gene>
    <name evidence="2" type="ORF">ACFQ08_01745</name>
</gene>
<accession>A0ABW3DHB5</accession>
<evidence type="ECO:0000256" key="1">
    <source>
        <dbReference type="SAM" id="MobiDB-lite"/>
    </source>
</evidence>
<name>A0ABW3DHB5_9ACTN</name>
<comment type="caution">
    <text evidence="2">The sequence shown here is derived from an EMBL/GenBank/DDBJ whole genome shotgun (WGS) entry which is preliminary data.</text>
</comment>
<reference evidence="3" key="1">
    <citation type="journal article" date="2019" name="Int. J. Syst. Evol. Microbiol.">
        <title>The Global Catalogue of Microorganisms (GCM) 10K type strain sequencing project: providing services to taxonomists for standard genome sequencing and annotation.</title>
        <authorList>
            <consortium name="The Broad Institute Genomics Platform"/>
            <consortium name="The Broad Institute Genome Sequencing Center for Infectious Disease"/>
            <person name="Wu L."/>
            <person name="Ma J."/>
        </authorList>
    </citation>
    <scope>NUCLEOTIDE SEQUENCE [LARGE SCALE GENOMIC DNA]</scope>
    <source>
        <strain evidence="3">CCUG 62974</strain>
    </source>
</reference>
<dbReference type="EMBL" id="JBHTHX010000022">
    <property type="protein sequence ID" value="MFD0883285.1"/>
    <property type="molecule type" value="Genomic_DNA"/>
</dbReference>
<organism evidence="2 3">
    <name type="scientific">Streptosporangium algeriense</name>
    <dbReference type="NCBI Taxonomy" id="1682748"/>
    <lineage>
        <taxon>Bacteria</taxon>
        <taxon>Bacillati</taxon>
        <taxon>Actinomycetota</taxon>
        <taxon>Actinomycetes</taxon>
        <taxon>Streptosporangiales</taxon>
        <taxon>Streptosporangiaceae</taxon>
        <taxon>Streptosporangium</taxon>
    </lineage>
</organism>
<feature type="compositionally biased region" description="Basic residues" evidence="1">
    <location>
        <begin position="51"/>
        <end position="63"/>
    </location>
</feature>
<proteinExistence type="predicted"/>
<evidence type="ECO:0000313" key="2">
    <source>
        <dbReference type="EMBL" id="MFD0883285.1"/>
    </source>
</evidence>
<sequence length="219" mass="23357">MIVAAGADHLAELVYTDVRPYLLSQDVEVTVDLETMTGSAGARAAAGSRSNSRRKPGKRAVHLHRPRRRRAGVDTVNYGGTPHAPVAVLGPTGRIAGTVHISPQRAREVCEVILTAAEWTPMTDDLVLFGIPTQAAPESLTACRTRRQAAMLAAGIHPLSAAVSKLRLHPEAAPYGDLRAAGRHCGNCIFRRKNAGDYPRRAFGDGVRASHGAATDCRD</sequence>
<feature type="region of interest" description="Disordered" evidence="1">
    <location>
        <begin position="38"/>
        <end position="63"/>
    </location>
</feature>